<proteinExistence type="predicted"/>
<gene>
    <name evidence="1" type="ORF">LIER_29440</name>
</gene>
<reference evidence="1 2" key="1">
    <citation type="submission" date="2024-01" db="EMBL/GenBank/DDBJ databases">
        <title>The complete chloroplast genome sequence of Lithospermum erythrorhizon: insights into the phylogenetic relationship among Boraginaceae species and the maternal lineages of purple gromwells.</title>
        <authorList>
            <person name="Okada T."/>
            <person name="Watanabe K."/>
        </authorList>
    </citation>
    <scope>NUCLEOTIDE SEQUENCE [LARGE SCALE GENOMIC DNA]</scope>
</reference>
<keyword evidence="2" id="KW-1185">Reference proteome</keyword>
<accession>A0AAV3RJ76</accession>
<dbReference type="PANTHER" id="PTHR35305:SF2">
    <property type="entry name" value="FAD-BINDING PROTEIN"/>
    <property type="match status" value="1"/>
</dbReference>
<dbReference type="Proteomes" id="UP001454036">
    <property type="component" value="Unassembled WGS sequence"/>
</dbReference>
<comment type="caution">
    <text evidence="1">The sequence shown here is derived from an EMBL/GenBank/DDBJ whole genome shotgun (WGS) entry which is preliminary data.</text>
</comment>
<dbReference type="PANTHER" id="PTHR35305">
    <property type="entry name" value="FAD-BINDING PROTEIN"/>
    <property type="match status" value="1"/>
</dbReference>
<sequence length="108" mass="12506">MDHLIKGENIVDELEVCVRNATTVVNDSTENVYSNEKDQKYDDVDYATTMAILCSMVKQDYRMQEHIVLSLGLKSSSGELESYSLMWMWSLRPFIDEDFMLSAWKLVP</sequence>
<protein>
    <submittedName>
        <fullName evidence="1">Uncharacterized protein</fullName>
    </submittedName>
</protein>
<organism evidence="1 2">
    <name type="scientific">Lithospermum erythrorhizon</name>
    <name type="common">Purple gromwell</name>
    <name type="synonym">Lithospermum officinale var. erythrorhizon</name>
    <dbReference type="NCBI Taxonomy" id="34254"/>
    <lineage>
        <taxon>Eukaryota</taxon>
        <taxon>Viridiplantae</taxon>
        <taxon>Streptophyta</taxon>
        <taxon>Embryophyta</taxon>
        <taxon>Tracheophyta</taxon>
        <taxon>Spermatophyta</taxon>
        <taxon>Magnoliopsida</taxon>
        <taxon>eudicotyledons</taxon>
        <taxon>Gunneridae</taxon>
        <taxon>Pentapetalae</taxon>
        <taxon>asterids</taxon>
        <taxon>lamiids</taxon>
        <taxon>Boraginales</taxon>
        <taxon>Boraginaceae</taxon>
        <taxon>Boraginoideae</taxon>
        <taxon>Lithospermeae</taxon>
        <taxon>Lithospermum</taxon>
    </lineage>
</organism>
<name>A0AAV3RJ76_LITER</name>
<evidence type="ECO:0000313" key="1">
    <source>
        <dbReference type="EMBL" id="GAA0176449.1"/>
    </source>
</evidence>
<dbReference type="EMBL" id="BAABME010010142">
    <property type="protein sequence ID" value="GAA0176449.1"/>
    <property type="molecule type" value="Genomic_DNA"/>
</dbReference>
<dbReference type="AlphaFoldDB" id="A0AAV3RJ76"/>
<evidence type="ECO:0000313" key="2">
    <source>
        <dbReference type="Proteomes" id="UP001454036"/>
    </source>
</evidence>